<evidence type="ECO:0000313" key="1">
    <source>
        <dbReference type="EMBL" id="CAB4545870.1"/>
    </source>
</evidence>
<dbReference type="Pfam" id="PF04134">
    <property type="entry name" value="DCC1-like"/>
    <property type="match status" value="1"/>
</dbReference>
<sequence>MTKEQTPIRPYQKLELASLGLSEELTSRAVYYVRDGKYLVAADAIAQLLIDSKTAYSVLGGILRLPLIKSLAKTVYYWIAKNRHRLPGGKPECKLD</sequence>
<organism evidence="1">
    <name type="scientific">freshwater metagenome</name>
    <dbReference type="NCBI Taxonomy" id="449393"/>
    <lineage>
        <taxon>unclassified sequences</taxon>
        <taxon>metagenomes</taxon>
        <taxon>ecological metagenomes</taxon>
    </lineage>
</organism>
<proteinExistence type="predicted"/>
<accession>A0A6J6C3J3</accession>
<dbReference type="GO" id="GO:0015035">
    <property type="term" value="F:protein-disulfide reductase activity"/>
    <property type="evidence" value="ECO:0007669"/>
    <property type="project" value="InterPro"/>
</dbReference>
<dbReference type="EMBL" id="CAEZST010000008">
    <property type="protein sequence ID" value="CAB4545870.1"/>
    <property type="molecule type" value="Genomic_DNA"/>
</dbReference>
<dbReference type="AlphaFoldDB" id="A0A6J6C3J3"/>
<name>A0A6J6C3J3_9ZZZZ</name>
<dbReference type="InterPro" id="IPR007263">
    <property type="entry name" value="DCC1-like"/>
</dbReference>
<gene>
    <name evidence="1" type="ORF">UFOPK1503_00630</name>
</gene>
<reference evidence="1" key="1">
    <citation type="submission" date="2020-05" db="EMBL/GenBank/DDBJ databases">
        <authorList>
            <person name="Chiriac C."/>
            <person name="Salcher M."/>
            <person name="Ghai R."/>
            <person name="Kavagutti S V."/>
        </authorList>
    </citation>
    <scope>NUCLEOTIDE SEQUENCE</scope>
</reference>
<protein>
    <submittedName>
        <fullName evidence="1">Unannotated protein</fullName>
    </submittedName>
</protein>